<proteinExistence type="predicted"/>
<dbReference type="EMBL" id="KV442064">
    <property type="protein sequence ID" value="OAQ26688.1"/>
    <property type="molecule type" value="Genomic_DNA"/>
</dbReference>
<keyword evidence="2" id="KW-1133">Transmembrane helix</keyword>
<protein>
    <submittedName>
        <fullName evidence="3">Uncharacterized protein</fullName>
    </submittedName>
</protein>
<dbReference type="OrthoDB" id="2417529at2759"/>
<evidence type="ECO:0000313" key="4">
    <source>
        <dbReference type="Proteomes" id="UP000078512"/>
    </source>
</evidence>
<feature type="region of interest" description="Disordered" evidence="1">
    <location>
        <begin position="558"/>
        <end position="581"/>
    </location>
</feature>
<evidence type="ECO:0000313" key="3">
    <source>
        <dbReference type="EMBL" id="OAQ26688.1"/>
    </source>
</evidence>
<keyword evidence="2" id="KW-0472">Membrane</keyword>
<name>A0A197JNZ6_9FUNG</name>
<keyword evidence="4" id="KW-1185">Reference proteome</keyword>
<dbReference type="AlphaFoldDB" id="A0A197JNZ6"/>
<evidence type="ECO:0000256" key="1">
    <source>
        <dbReference type="SAM" id="MobiDB-lite"/>
    </source>
</evidence>
<feature type="transmembrane region" description="Helical" evidence="2">
    <location>
        <begin position="394"/>
        <end position="415"/>
    </location>
</feature>
<keyword evidence="2" id="KW-0812">Transmembrane</keyword>
<dbReference type="Proteomes" id="UP000078512">
    <property type="component" value="Unassembled WGS sequence"/>
</dbReference>
<sequence>MSRVSHNIEPLCYTSDGVHLYAIARGYILKDHYSRPDFFIVRSNPHPATLDNLSWEVIESSPVYPDTDIQRIVYPHTALCAWNPTSSSFAMLVNGLRSGWHIDRLGVSLSSELLSSTFSSEEPHVGDSTAQGRSLLLPLSSHTAHQGNTSDILHYSNSWVQVDLESSTREILFTFYPNMDTIREPQVRWSMNKFGTNEPPSTVYRLLATRNNNIYALGSSDNGLVMSMFPENISSVAPYATRPLPSAITTIHTPGVGLDCALESERTRMTADKDAIYLTCYPSRKIGTDMASYKVYKFDGTKFQQLPPIPTEIISTYTSLNTPFLIPVPNKDPTSPATWGVISLGDGKSQLYNLTGGTILNTQPKIFQTNRPYTLFPTAVEDPQHSPITKSATFGMLLGVAAFGLLMSVYGMFVYRRNRRAEALRALEGGVNRQAHGEDACDSLPRYTPRAHTADHSGFFEGMFHGRATRPPSYKTTLSINLSRSATRATMSTSPLTSPTEPATELELNEISATAAVNEVVTPERSEIVSAAPESTSATSTTIGYASTISAAADSITTTPLEPSELSTTSTNTGSGGDLIRNSTSLNTAATIQTDLGTSKTFKLDYDTEFQDGPSSSHYTSIWTWLSDALGLLHICLITAFLVRRQKAKTALLQ</sequence>
<evidence type="ECO:0000256" key="2">
    <source>
        <dbReference type="SAM" id="Phobius"/>
    </source>
</evidence>
<gene>
    <name evidence="3" type="ORF">K457DRAFT_21869</name>
</gene>
<reference evidence="3 4" key="1">
    <citation type="submission" date="2016-05" db="EMBL/GenBank/DDBJ databases">
        <title>Genome sequencing reveals origins of a unique bacterial endosymbiosis in the earliest lineages of terrestrial Fungi.</title>
        <authorList>
            <consortium name="DOE Joint Genome Institute"/>
            <person name="Uehling J."/>
            <person name="Gryganskyi A."/>
            <person name="Hameed K."/>
            <person name="Tschaplinski T."/>
            <person name="Misztal P."/>
            <person name="Wu S."/>
            <person name="Desiro A."/>
            <person name="Vande Pol N."/>
            <person name="Du Z.-Y."/>
            <person name="Zienkiewicz A."/>
            <person name="Zienkiewicz K."/>
            <person name="Morin E."/>
            <person name="Tisserant E."/>
            <person name="Splivallo R."/>
            <person name="Hainaut M."/>
            <person name="Henrissat B."/>
            <person name="Ohm R."/>
            <person name="Kuo A."/>
            <person name="Yan J."/>
            <person name="Lipzen A."/>
            <person name="Nolan M."/>
            <person name="Labutti K."/>
            <person name="Barry K."/>
            <person name="Goldstein A."/>
            <person name="Labbe J."/>
            <person name="Schadt C."/>
            <person name="Tuskan G."/>
            <person name="Grigoriev I."/>
            <person name="Martin F."/>
            <person name="Vilgalys R."/>
            <person name="Bonito G."/>
        </authorList>
    </citation>
    <scope>NUCLEOTIDE SEQUENCE [LARGE SCALE GENOMIC DNA]</scope>
    <source>
        <strain evidence="3 4">AG-77</strain>
    </source>
</reference>
<accession>A0A197JNZ6</accession>
<organism evidence="3 4">
    <name type="scientific">Linnemannia elongata AG-77</name>
    <dbReference type="NCBI Taxonomy" id="1314771"/>
    <lineage>
        <taxon>Eukaryota</taxon>
        <taxon>Fungi</taxon>
        <taxon>Fungi incertae sedis</taxon>
        <taxon>Mucoromycota</taxon>
        <taxon>Mortierellomycotina</taxon>
        <taxon>Mortierellomycetes</taxon>
        <taxon>Mortierellales</taxon>
        <taxon>Mortierellaceae</taxon>
        <taxon>Linnemannia</taxon>
    </lineage>
</organism>